<dbReference type="PANTHER" id="PTHR12444:SF1">
    <property type="entry name" value="PROTEIN EFR3 HOMOLOG A"/>
    <property type="match status" value="1"/>
</dbReference>
<protein>
    <submittedName>
        <fullName evidence="1">Uncharacterized protein</fullName>
    </submittedName>
</protein>
<gene>
    <name evidence="1" type="ORF">GDO81_025086</name>
</gene>
<dbReference type="Proteomes" id="UP000824782">
    <property type="component" value="Unassembled WGS sequence"/>
</dbReference>
<sequence length="97" mass="10942">MPLYPAAQTHCINSHLIILSPLCRHLDHHKLWESNEFAVSCFKIIMYSIQAQYSHHVIQQILGHLDLHKRDSPRIRAGIVQVLLEAVAIAAKGSIGK</sequence>
<dbReference type="GO" id="GO:0005886">
    <property type="term" value="C:plasma membrane"/>
    <property type="evidence" value="ECO:0007669"/>
    <property type="project" value="TreeGrafter"/>
</dbReference>
<evidence type="ECO:0000313" key="1">
    <source>
        <dbReference type="EMBL" id="KAG8537098.1"/>
    </source>
</evidence>
<reference evidence="1" key="1">
    <citation type="thesis" date="2020" institute="ProQuest LLC" country="789 East Eisenhower Parkway, Ann Arbor, MI, USA">
        <title>Comparative Genomics and Chromosome Evolution.</title>
        <authorList>
            <person name="Mudd A.B."/>
        </authorList>
    </citation>
    <scope>NUCLEOTIDE SEQUENCE</scope>
    <source>
        <strain evidence="1">237g6f4</strain>
        <tissue evidence="1">Blood</tissue>
    </source>
</reference>
<dbReference type="PANTHER" id="PTHR12444">
    <property type="entry name" value="PROTEIN EFR3 HOMOLOG CMP44E"/>
    <property type="match status" value="1"/>
</dbReference>
<dbReference type="InterPro" id="IPR051851">
    <property type="entry name" value="EFR3_Homologs"/>
</dbReference>
<name>A0AAV6YSS5_ENGPU</name>
<comment type="caution">
    <text evidence="1">The sequence shown here is derived from an EMBL/GenBank/DDBJ whole genome shotgun (WGS) entry which is preliminary data.</text>
</comment>
<dbReference type="AlphaFoldDB" id="A0AAV6YSS5"/>
<dbReference type="EMBL" id="WNYA01034046">
    <property type="protein sequence ID" value="KAG8537098.1"/>
    <property type="molecule type" value="Genomic_DNA"/>
</dbReference>
<dbReference type="GO" id="GO:0072659">
    <property type="term" value="P:protein localization to plasma membrane"/>
    <property type="evidence" value="ECO:0007669"/>
    <property type="project" value="TreeGrafter"/>
</dbReference>
<proteinExistence type="predicted"/>
<accession>A0AAV6YSS5</accession>
<evidence type="ECO:0000313" key="2">
    <source>
        <dbReference type="Proteomes" id="UP000824782"/>
    </source>
</evidence>
<organism evidence="1 2">
    <name type="scientific">Engystomops pustulosus</name>
    <name type="common">Tungara frog</name>
    <name type="synonym">Physalaemus pustulosus</name>
    <dbReference type="NCBI Taxonomy" id="76066"/>
    <lineage>
        <taxon>Eukaryota</taxon>
        <taxon>Metazoa</taxon>
        <taxon>Chordata</taxon>
        <taxon>Craniata</taxon>
        <taxon>Vertebrata</taxon>
        <taxon>Euteleostomi</taxon>
        <taxon>Amphibia</taxon>
        <taxon>Batrachia</taxon>
        <taxon>Anura</taxon>
        <taxon>Neobatrachia</taxon>
        <taxon>Hyloidea</taxon>
        <taxon>Leptodactylidae</taxon>
        <taxon>Leiuperinae</taxon>
        <taxon>Engystomops</taxon>
    </lineage>
</organism>
<keyword evidence="2" id="KW-1185">Reference proteome</keyword>